<keyword evidence="8" id="KW-1185">Reference proteome</keyword>
<dbReference type="EMBL" id="PJQD01000156">
    <property type="protein sequence ID" value="POY69965.1"/>
    <property type="molecule type" value="Genomic_DNA"/>
</dbReference>
<dbReference type="GO" id="GO:0008270">
    <property type="term" value="F:zinc ion binding"/>
    <property type="evidence" value="ECO:0007669"/>
    <property type="project" value="UniProtKB-KW"/>
</dbReference>
<comment type="caution">
    <text evidence="7">The sequence shown here is derived from an EMBL/GenBank/DDBJ whole genome shotgun (WGS) entry which is preliminary data.</text>
</comment>
<feature type="domain" description="MYND-type" evidence="6">
    <location>
        <begin position="9"/>
        <end position="63"/>
    </location>
</feature>
<dbReference type="SUPFAM" id="SSF144232">
    <property type="entry name" value="HIT/MYND zinc finger-like"/>
    <property type="match status" value="1"/>
</dbReference>
<evidence type="ECO:0000256" key="5">
    <source>
        <dbReference type="SAM" id="MobiDB-lite"/>
    </source>
</evidence>
<organism evidence="7 8">
    <name type="scientific">Rhodotorula taiwanensis</name>
    <dbReference type="NCBI Taxonomy" id="741276"/>
    <lineage>
        <taxon>Eukaryota</taxon>
        <taxon>Fungi</taxon>
        <taxon>Dikarya</taxon>
        <taxon>Basidiomycota</taxon>
        <taxon>Pucciniomycotina</taxon>
        <taxon>Microbotryomycetes</taxon>
        <taxon>Sporidiobolales</taxon>
        <taxon>Sporidiobolaceae</taxon>
        <taxon>Rhodotorula</taxon>
    </lineage>
</organism>
<evidence type="ECO:0000256" key="4">
    <source>
        <dbReference type="PROSITE-ProRule" id="PRU00134"/>
    </source>
</evidence>
<dbReference type="InterPro" id="IPR002893">
    <property type="entry name" value="Znf_MYND"/>
</dbReference>
<evidence type="ECO:0000259" key="6">
    <source>
        <dbReference type="PROSITE" id="PS50865"/>
    </source>
</evidence>
<feature type="region of interest" description="Disordered" evidence="5">
    <location>
        <begin position="136"/>
        <end position="190"/>
    </location>
</feature>
<accession>A0A2S5AZN1</accession>
<name>A0A2S5AZN1_9BASI</name>
<dbReference type="AlphaFoldDB" id="A0A2S5AZN1"/>
<evidence type="ECO:0000256" key="3">
    <source>
        <dbReference type="ARBA" id="ARBA00022833"/>
    </source>
</evidence>
<evidence type="ECO:0000256" key="1">
    <source>
        <dbReference type="ARBA" id="ARBA00022723"/>
    </source>
</evidence>
<protein>
    <recommendedName>
        <fullName evidence="6">MYND-type domain-containing protein</fullName>
    </recommendedName>
</protein>
<keyword evidence="3" id="KW-0862">Zinc</keyword>
<proteinExistence type="predicted"/>
<keyword evidence="1" id="KW-0479">Metal-binding</keyword>
<dbReference type="OrthoDB" id="432970at2759"/>
<dbReference type="STRING" id="741276.A0A2S5AZN1"/>
<evidence type="ECO:0000313" key="7">
    <source>
        <dbReference type="EMBL" id="POY69965.1"/>
    </source>
</evidence>
<reference evidence="7 8" key="1">
    <citation type="journal article" date="2018" name="Front. Microbiol.">
        <title>Prospects for Fungal Bioremediation of Acidic Radioactive Waste Sites: Characterization and Genome Sequence of Rhodotorula taiwanensis MD1149.</title>
        <authorList>
            <person name="Tkavc R."/>
            <person name="Matrosova V.Y."/>
            <person name="Grichenko O.E."/>
            <person name="Gostincar C."/>
            <person name="Volpe R.P."/>
            <person name="Klimenkova P."/>
            <person name="Gaidamakova E.K."/>
            <person name="Zhou C.E."/>
            <person name="Stewart B.J."/>
            <person name="Lyman M.G."/>
            <person name="Malfatti S.A."/>
            <person name="Rubinfeld B."/>
            <person name="Courtot M."/>
            <person name="Singh J."/>
            <person name="Dalgard C.L."/>
            <person name="Hamilton T."/>
            <person name="Frey K.G."/>
            <person name="Gunde-Cimerman N."/>
            <person name="Dugan L."/>
            <person name="Daly M.J."/>
        </authorList>
    </citation>
    <scope>NUCLEOTIDE SEQUENCE [LARGE SCALE GENOMIC DNA]</scope>
    <source>
        <strain evidence="7 8">MD1149</strain>
    </source>
</reference>
<gene>
    <name evidence="7" type="ORF">BMF94_7009</name>
</gene>
<evidence type="ECO:0000256" key="2">
    <source>
        <dbReference type="ARBA" id="ARBA00022771"/>
    </source>
</evidence>
<dbReference type="Proteomes" id="UP000237144">
    <property type="component" value="Unassembled WGS sequence"/>
</dbReference>
<feature type="region of interest" description="Disordered" evidence="5">
    <location>
        <begin position="328"/>
        <end position="351"/>
    </location>
</feature>
<dbReference type="Pfam" id="PF01753">
    <property type="entry name" value="zf-MYND"/>
    <property type="match status" value="1"/>
</dbReference>
<evidence type="ECO:0000313" key="8">
    <source>
        <dbReference type="Proteomes" id="UP000237144"/>
    </source>
</evidence>
<feature type="region of interest" description="Disordered" evidence="5">
    <location>
        <begin position="254"/>
        <end position="285"/>
    </location>
</feature>
<dbReference type="PROSITE" id="PS50865">
    <property type="entry name" value="ZF_MYND_2"/>
    <property type="match status" value="1"/>
</dbReference>
<sequence>MSILDQPACTNCGKHASDLTLKEGETRARMLVCARCQSKAQRLVHYCSRECQVAHYKAHKPTCGVDLAVPTQTSIATSLLDRDPSSATTTTKGGFVPPEALLFHLAALGTLPPSAWPAGSSPPSFLFFPTPPVHKAADGQSAAEAADASAVSDGQRDAADEENDQSGEAVAASNEASGSKSAPSEPPTPDFIPIVLPAPARNLFNCIQLVAYETANPISVNLMYSVLLDEVAALGGAEPRLVDQLASEYRLDDESVRKAKEQAATAGGDADDDEDAGEGEKKRRSRFRTLREVIDDESEPSVEELFDAIGGQKNTRILVDWQVYESERKRTVRQQQEQENKGRKGGRKGRR</sequence>
<feature type="compositionally biased region" description="Low complexity" evidence="5">
    <location>
        <begin position="138"/>
        <end position="153"/>
    </location>
</feature>
<keyword evidence="2 4" id="KW-0863">Zinc-finger</keyword>
<dbReference type="Gene3D" id="6.10.140.2220">
    <property type="match status" value="1"/>
</dbReference>